<comment type="caution">
    <text evidence="1">The sequence shown here is derived from an EMBL/GenBank/DDBJ whole genome shotgun (WGS) entry which is preliminary data.</text>
</comment>
<gene>
    <name evidence="1" type="ORF">KHLLAP_LOCUS13591</name>
</gene>
<dbReference type="EMBL" id="CAUWAG010000020">
    <property type="protein sequence ID" value="CAJ2513123.1"/>
    <property type="molecule type" value="Genomic_DNA"/>
</dbReference>
<keyword evidence="2" id="KW-1185">Reference proteome</keyword>
<name>A0AAI8VZ66_9PEZI</name>
<sequence>MSVSDYTDTTQRTDLTVVDLPEDSDATKAPVYMYILNNRGIVLPGYKSQIDGGENGVLVIADQKGVGLKCQRAKPDYERLRYHWQPAPLPTLNFDSTGLQELGVTESTRS</sequence>
<dbReference type="Proteomes" id="UP001295740">
    <property type="component" value="Unassembled WGS sequence"/>
</dbReference>
<evidence type="ECO:0000313" key="1">
    <source>
        <dbReference type="EMBL" id="CAJ2513123.1"/>
    </source>
</evidence>
<reference evidence="1" key="1">
    <citation type="submission" date="2023-10" db="EMBL/GenBank/DDBJ databases">
        <authorList>
            <person name="Hackl T."/>
        </authorList>
    </citation>
    <scope>NUCLEOTIDE SEQUENCE</scope>
</reference>
<proteinExistence type="predicted"/>
<accession>A0AAI8VZ66</accession>
<evidence type="ECO:0000313" key="2">
    <source>
        <dbReference type="Proteomes" id="UP001295740"/>
    </source>
</evidence>
<protein>
    <submittedName>
        <fullName evidence="1">Uu.00g012420.m01.CDS01</fullName>
    </submittedName>
</protein>
<organism evidence="1 2">
    <name type="scientific">Anthostomella pinea</name>
    <dbReference type="NCBI Taxonomy" id="933095"/>
    <lineage>
        <taxon>Eukaryota</taxon>
        <taxon>Fungi</taxon>
        <taxon>Dikarya</taxon>
        <taxon>Ascomycota</taxon>
        <taxon>Pezizomycotina</taxon>
        <taxon>Sordariomycetes</taxon>
        <taxon>Xylariomycetidae</taxon>
        <taxon>Xylariales</taxon>
        <taxon>Xylariaceae</taxon>
        <taxon>Anthostomella</taxon>
    </lineage>
</organism>
<dbReference type="AlphaFoldDB" id="A0AAI8VZ66"/>